<dbReference type="InterPro" id="IPR036719">
    <property type="entry name" value="Neuro-gated_channel_TM_sf"/>
</dbReference>
<evidence type="ECO:0000313" key="9">
    <source>
        <dbReference type="WormBase" id="CBG13975"/>
    </source>
</evidence>
<dbReference type="InterPro" id="IPR006202">
    <property type="entry name" value="Neur_chan_lig-bd"/>
</dbReference>
<feature type="transmembrane region" description="Helical" evidence="5">
    <location>
        <begin position="347"/>
        <end position="371"/>
    </location>
</feature>
<keyword evidence="5" id="KW-0732">Signal</keyword>
<dbReference type="eggNOG" id="KOG3645">
    <property type="taxonomic scope" value="Eukaryota"/>
</dbReference>
<dbReference type="InterPro" id="IPR036734">
    <property type="entry name" value="Neur_chan_lig-bd_sf"/>
</dbReference>
<dbReference type="KEGG" id="cbr:CBG_13975"/>
<organism evidence="7 8">
    <name type="scientific">Caenorhabditis briggsae</name>
    <dbReference type="NCBI Taxonomy" id="6238"/>
    <lineage>
        <taxon>Eukaryota</taxon>
        <taxon>Metazoa</taxon>
        <taxon>Ecdysozoa</taxon>
        <taxon>Nematoda</taxon>
        <taxon>Chromadorea</taxon>
        <taxon>Rhabditida</taxon>
        <taxon>Rhabditina</taxon>
        <taxon>Rhabditomorpha</taxon>
        <taxon>Rhabditoidea</taxon>
        <taxon>Rhabditidae</taxon>
        <taxon>Peloderinae</taxon>
        <taxon>Caenorhabditis</taxon>
    </lineage>
</organism>
<evidence type="ECO:0000259" key="6">
    <source>
        <dbReference type="Pfam" id="PF02931"/>
    </source>
</evidence>
<evidence type="ECO:0000313" key="8">
    <source>
        <dbReference type="Proteomes" id="UP000008549"/>
    </source>
</evidence>
<dbReference type="GO" id="GO:0098794">
    <property type="term" value="C:postsynapse"/>
    <property type="evidence" value="ECO:0007669"/>
    <property type="project" value="GOC"/>
</dbReference>
<evidence type="ECO:0000256" key="3">
    <source>
        <dbReference type="ARBA" id="ARBA00022989"/>
    </source>
</evidence>
<sequence>MRLLSFLSIGLVFSCWGAQESEGFIPKKVIKKPPAIDDSAFHKRRALDSEDGGQVIANPDADGDPHGRLAAWIRSHARHHIPLKHPHTRIDVFISAGLYQIVDLDQRNNLATVSAYFDVHWQDDFIKWKPEIFGGIERIFVPIKWIWKPEFYMYHSVYGRVPDYAPDASAEIHYNGRVRMFVSIASKSFCPINFKRFPFDSQTCSFSCGSWAYQSNIVNLVAAKEEIALEDFYDNQEWLLTDARLFNGTTRNVSAANESFSMVYMKLDLKRQSFYYVFNLVFPTTLVSLVAVVGFHAPINATGRRESKFRLGIMTLLSMSVMLLMLVGEMKFAMESVPGQRGSFSDVPLMGIYYMTLICIVSIATCDFATLTPDRNVGKNLIPKEINFTEVNQDAPLHDVLEGTSAEKTQKIDLVVNLLREIINLKERIGAAGQLAPYWERIISRAEKVSLSFYLLLITINVLMFLYPELWY</sequence>
<keyword evidence="5" id="KW-0407">Ion channel</keyword>
<dbReference type="GeneID" id="8576851"/>
<dbReference type="Proteomes" id="UP000008549">
    <property type="component" value="Unassembled WGS sequence"/>
</dbReference>
<feature type="transmembrane region" description="Helical" evidence="5">
    <location>
        <begin position="274"/>
        <end position="297"/>
    </location>
</feature>
<dbReference type="GO" id="GO:0034220">
    <property type="term" value="P:monoatomic ion transmembrane transport"/>
    <property type="evidence" value="ECO:0000318"/>
    <property type="project" value="GO_Central"/>
</dbReference>
<name>A8XIW9_CAEBR</name>
<comment type="subcellular location">
    <subcellularLocation>
        <location evidence="1">Membrane</location>
        <topology evidence="1">Multi-pass membrane protein</topology>
    </subcellularLocation>
</comment>
<evidence type="ECO:0000256" key="2">
    <source>
        <dbReference type="ARBA" id="ARBA00022692"/>
    </source>
</evidence>
<feature type="domain" description="Neurotransmitter-gated ion-channel ligand-binding" evidence="6">
    <location>
        <begin position="73"/>
        <end position="272"/>
    </location>
</feature>
<dbReference type="GO" id="GO:0005231">
    <property type="term" value="F:excitatory extracellular ligand-gated monoatomic ion channel activity"/>
    <property type="evidence" value="ECO:0000318"/>
    <property type="project" value="GO_Central"/>
</dbReference>
<dbReference type="FunFam" id="2.70.170.10:FF:000028">
    <property type="entry name" value="AcetylCholine Receptor"/>
    <property type="match status" value="1"/>
</dbReference>
<dbReference type="PANTHER" id="PTHR18945">
    <property type="entry name" value="NEUROTRANSMITTER GATED ION CHANNEL"/>
    <property type="match status" value="1"/>
</dbReference>
<dbReference type="Gene3D" id="2.70.170.10">
    <property type="entry name" value="Neurotransmitter-gated ion-channel ligand-binding domain"/>
    <property type="match status" value="1"/>
</dbReference>
<dbReference type="OMA" id="SYQYEYV"/>
<dbReference type="EMBL" id="HE601467">
    <property type="protein sequence ID" value="CAP32594.1"/>
    <property type="molecule type" value="Genomic_DNA"/>
</dbReference>
<dbReference type="GO" id="GO:0045202">
    <property type="term" value="C:synapse"/>
    <property type="evidence" value="ECO:0000318"/>
    <property type="project" value="GO_Central"/>
</dbReference>
<dbReference type="PRINTS" id="PR00252">
    <property type="entry name" value="NRIONCHANNEL"/>
</dbReference>
<dbReference type="WormBase" id="CBG13975">
    <property type="protein sequence ID" value="CBP40479"/>
    <property type="gene ID" value="WBGene00034644"/>
    <property type="gene designation" value="Cbr-lgc-30"/>
</dbReference>
<dbReference type="SUPFAM" id="SSF63712">
    <property type="entry name" value="Nicotinic receptor ligand binding domain-like"/>
    <property type="match status" value="1"/>
</dbReference>
<dbReference type="HOGENOM" id="CLU_515104_0_0_1"/>
<keyword evidence="8" id="KW-1185">Reference proteome</keyword>
<accession>A8XIW9</accession>
<feature type="chain" id="PRO_5022272934" evidence="5">
    <location>
        <begin position="18"/>
        <end position="472"/>
    </location>
</feature>
<dbReference type="CDD" id="cd19051">
    <property type="entry name" value="LGIC_TM_cation"/>
    <property type="match status" value="1"/>
</dbReference>
<protein>
    <submittedName>
        <fullName evidence="7">Protein CBR-LGC-30</fullName>
    </submittedName>
</protein>
<dbReference type="GO" id="GO:0007268">
    <property type="term" value="P:chemical synaptic transmission"/>
    <property type="evidence" value="ECO:0000318"/>
    <property type="project" value="GO_Central"/>
</dbReference>
<keyword evidence="5" id="KW-0406">Ion transport</keyword>
<dbReference type="GO" id="GO:0004888">
    <property type="term" value="F:transmembrane signaling receptor activity"/>
    <property type="evidence" value="ECO:0007669"/>
    <property type="project" value="InterPro"/>
</dbReference>
<feature type="transmembrane region" description="Helical" evidence="5">
    <location>
        <begin position="449"/>
        <end position="467"/>
    </location>
</feature>
<dbReference type="InParanoid" id="A8XIW9"/>
<reference evidence="7 8" key="2">
    <citation type="journal article" date="2011" name="PLoS Genet.">
        <title>Caenorhabditis briggsae recombinant inbred line genotypes reveal inter-strain incompatibility and the evolution of recombination.</title>
        <authorList>
            <person name="Ross J.A."/>
            <person name="Koboldt D.C."/>
            <person name="Staisch J.E."/>
            <person name="Chamberlin H.M."/>
            <person name="Gupta B.P."/>
            <person name="Miller R.D."/>
            <person name="Baird S.E."/>
            <person name="Haag E.S."/>
        </authorList>
    </citation>
    <scope>NUCLEOTIDE SEQUENCE [LARGE SCALE GENOMIC DNA]</scope>
    <source>
        <strain evidence="7 8">AF16</strain>
    </source>
</reference>
<keyword evidence="3 5" id="KW-1133">Transmembrane helix</keyword>
<dbReference type="FunCoup" id="A8XIW9">
    <property type="interactions" value="51"/>
</dbReference>
<dbReference type="PROSITE" id="PS51257">
    <property type="entry name" value="PROKAR_LIPOPROTEIN"/>
    <property type="match status" value="1"/>
</dbReference>
<proteinExistence type="inferred from homology"/>
<dbReference type="GO" id="GO:0043005">
    <property type="term" value="C:neuron projection"/>
    <property type="evidence" value="ECO:0000318"/>
    <property type="project" value="GO_Central"/>
</dbReference>
<dbReference type="InterPro" id="IPR006201">
    <property type="entry name" value="Neur_channel"/>
</dbReference>
<dbReference type="RefSeq" id="XP_002634857.1">
    <property type="nucleotide sequence ID" value="XM_002634811.1"/>
</dbReference>
<dbReference type="PROSITE" id="PS00236">
    <property type="entry name" value="NEUROTR_ION_CHANNEL"/>
    <property type="match status" value="1"/>
</dbReference>
<evidence type="ECO:0000256" key="4">
    <source>
        <dbReference type="ARBA" id="ARBA00023136"/>
    </source>
</evidence>
<reference evidence="7 8" key="1">
    <citation type="journal article" date="2003" name="PLoS Biol.">
        <title>The genome sequence of Caenorhabditis briggsae: a platform for comparative genomics.</title>
        <authorList>
            <person name="Stein L.D."/>
            <person name="Bao Z."/>
            <person name="Blasiar D."/>
            <person name="Blumenthal T."/>
            <person name="Brent M.R."/>
            <person name="Chen N."/>
            <person name="Chinwalla A."/>
            <person name="Clarke L."/>
            <person name="Clee C."/>
            <person name="Coghlan A."/>
            <person name="Coulson A."/>
            <person name="D'Eustachio P."/>
            <person name="Fitch D.H."/>
            <person name="Fulton L.A."/>
            <person name="Fulton R.E."/>
            <person name="Griffiths-Jones S."/>
            <person name="Harris T.W."/>
            <person name="Hillier L.W."/>
            <person name="Kamath R."/>
            <person name="Kuwabara P.E."/>
            <person name="Mardis E.R."/>
            <person name="Marra M.A."/>
            <person name="Miner T.L."/>
            <person name="Minx P."/>
            <person name="Mullikin J.C."/>
            <person name="Plumb R.W."/>
            <person name="Rogers J."/>
            <person name="Schein J.E."/>
            <person name="Sohrmann M."/>
            <person name="Spieth J."/>
            <person name="Stajich J.E."/>
            <person name="Wei C."/>
            <person name="Willey D."/>
            <person name="Wilson R.K."/>
            <person name="Durbin R."/>
            <person name="Waterston R.H."/>
        </authorList>
    </citation>
    <scope>NUCLEOTIDE SEQUENCE [LARGE SCALE GENOMIC DNA]</scope>
    <source>
        <strain evidence="7 8">AF16</strain>
    </source>
</reference>
<dbReference type="InterPro" id="IPR038050">
    <property type="entry name" value="Neuro_actylchol_rec"/>
</dbReference>
<dbReference type="SUPFAM" id="SSF90112">
    <property type="entry name" value="Neurotransmitter-gated ion-channel transmembrane pore"/>
    <property type="match status" value="1"/>
</dbReference>
<dbReference type="InterPro" id="IPR018000">
    <property type="entry name" value="Neurotransmitter_ion_chnl_CS"/>
</dbReference>
<dbReference type="CDD" id="cd18989">
    <property type="entry name" value="LGIC_ECD_cation"/>
    <property type="match status" value="1"/>
</dbReference>
<comment type="similarity">
    <text evidence="5">Belongs to the ligand-gated ion channel (TC 1.A.9) family.</text>
</comment>
<dbReference type="Pfam" id="PF02931">
    <property type="entry name" value="Neur_chan_LBD"/>
    <property type="match status" value="1"/>
</dbReference>
<feature type="transmembrane region" description="Helical" evidence="5">
    <location>
        <begin position="309"/>
        <end position="327"/>
    </location>
</feature>
<dbReference type="STRING" id="6238.A8XIW9"/>
<evidence type="ECO:0000313" key="7">
    <source>
        <dbReference type="EMBL" id="CAP32594.1"/>
    </source>
</evidence>
<gene>
    <name evidence="9" type="primary">lgc-30</name>
    <name evidence="7" type="synonym">Cbr-lgc-30</name>
    <name evidence="9" type="ORF">CBG13975</name>
    <name evidence="7" type="ORF">CBG_13975</name>
</gene>
<evidence type="ECO:0000256" key="5">
    <source>
        <dbReference type="RuleBase" id="RU000687"/>
    </source>
</evidence>
<dbReference type="AlphaFoldDB" id="A8XIW9"/>
<dbReference type="GO" id="GO:1902495">
    <property type="term" value="C:transmembrane transporter complex"/>
    <property type="evidence" value="ECO:0000318"/>
    <property type="project" value="GO_Central"/>
</dbReference>
<dbReference type="Gene3D" id="1.20.58.390">
    <property type="entry name" value="Neurotransmitter-gated ion-channel transmembrane domain"/>
    <property type="match status" value="1"/>
</dbReference>
<dbReference type="GO" id="GO:0042391">
    <property type="term" value="P:regulation of membrane potential"/>
    <property type="evidence" value="ECO:0000318"/>
    <property type="project" value="GO_Central"/>
</dbReference>
<keyword evidence="4 5" id="KW-0472">Membrane</keyword>
<dbReference type="CTD" id="8576851"/>
<keyword evidence="2 5" id="KW-0812">Transmembrane</keyword>
<feature type="signal peptide" evidence="5">
    <location>
        <begin position="1"/>
        <end position="17"/>
    </location>
</feature>
<keyword evidence="5" id="KW-0813">Transport</keyword>
<dbReference type="GO" id="GO:1904315">
    <property type="term" value="F:transmitter-gated monoatomic ion channel activity involved in regulation of postsynaptic membrane potential"/>
    <property type="evidence" value="ECO:0000318"/>
    <property type="project" value="GO_Central"/>
</dbReference>
<dbReference type="GO" id="GO:0005886">
    <property type="term" value="C:plasma membrane"/>
    <property type="evidence" value="ECO:0000318"/>
    <property type="project" value="GO_Central"/>
</dbReference>
<evidence type="ECO:0000256" key="1">
    <source>
        <dbReference type="ARBA" id="ARBA00004141"/>
    </source>
</evidence>